<name>A0A2J8P978_PANTR</name>
<evidence type="ECO:0000256" key="1">
    <source>
        <dbReference type="SAM" id="MobiDB-lite"/>
    </source>
</evidence>
<keyword evidence="2" id="KW-0732">Signal</keyword>
<sequence length="199" mass="21471">MVLLRLLVFLFAPVVSDLCSLPCFINVSESQGPGTILQFLSFNCSSYTPTPTLELLNVQPPTTFFNPPSLARWQGTYVGKLTLSSSARLDALMVNHYKLQLKFTCGNHVMEGSLSVDVQRDLSHIQCAGQFASPGEARGSRQGGGRHGLNRSSLTSTLASWGNDSGARDSHTWGSAVHSAPPRPRTPRSAGKPRTWDGG</sequence>
<evidence type="ECO:0000256" key="2">
    <source>
        <dbReference type="SAM" id="SignalP"/>
    </source>
</evidence>
<proteinExistence type="predicted"/>
<protein>
    <submittedName>
        <fullName evidence="3">CDHR4 isoform 1</fullName>
    </submittedName>
</protein>
<feature type="region of interest" description="Disordered" evidence="1">
    <location>
        <begin position="132"/>
        <end position="199"/>
    </location>
</feature>
<reference evidence="3 4" key="1">
    <citation type="submission" date="2017-12" db="EMBL/GenBank/DDBJ databases">
        <title>High-resolution comparative analysis of great ape genomes.</title>
        <authorList>
            <person name="Pollen A."/>
            <person name="Hastie A."/>
            <person name="Hormozdiari F."/>
            <person name="Dougherty M."/>
            <person name="Liu R."/>
            <person name="Chaisson M."/>
            <person name="Hoppe E."/>
            <person name="Hill C."/>
            <person name="Pang A."/>
            <person name="Hillier L."/>
            <person name="Baker C."/>
            <person name="Armstrong J."/>
            <person name="Shendure J."/>
            <person name="Paten B."/>
            <person name="Wilson R."/>
            <person name="Chao H."/>
            <person name="Schneider V."/>
            <person name="Ventura M."/>
            <person name="Kronenberg Z."/>
            <person name="Murali S."/>
            <person name="Gordon D."/>
            <person name="Cantsilieris S."/>
            <person name="Munson K."/>
            <person name="Nelson B."/>
            <person name="Raja A."/>
            <person name="Underwood J."/>
            <person name="Diekhans M."/>
            <person name="Fiddes I."/>
            <person name="Haussler D."/>
            <person name="Eichler E."/>
        </authorList>
    </citation>
    <scope>NUCLEOTIDE SEQUENCE [LARGE SCALE GENOMIC DNA]</scope>
    <source>
        <strain evidence="3">Yerkes chimp pedigree #C0471</strain>
    </source>
</reference>
<comment type="caution">
    <text evidence="3">The sequence shown here is derived from an EMBL/GenBank/DDBJ whole genome shotgun (WGS) entry which is preliminary data.</text>
</comment>
<gene>
    <name evidence="3" type="ORF">CK820_G0005082</name>
</gene>
<feature type="compositionally biased region" description="Polar residues" evidence="1">
    <location>
        <begin position="150"/>
        <end position="163"/>
    </location>
</feature>
<evidence type="ECO:0000313" key="3">
    <source>
        <dbReference type="EMBL" id="PNI80586.1"/>
    </source>
</evidence>
<accession>A0A2J8P978</accession>
<dbReference type="AlphaFoldDB" id="A0A2J8P978"/>
<feature type="chain" id="PRO_5014365255" evidence="2">
    <location>
        <begin position="17"/>
        <end position="199"/>
    </location>
</feature>
<organism evidence="3 4">
    <name type="scientific">Pan troglodytes</name>
    <name type="common">Chimpanzee</name>
    <dbReference type="NCBI Taxonomy" id="9598"/>
    <lineage>
        <taxon>Eukaryota</taxon>
        <taxon>Metazoa</taxon>
        <taxon>Chordata</taxon>
        <taxon>Craniata</taxon>
        <taxon>Vertebrata</taxon>
        <taxon>Euteleostomi</taxon>
        <taxon>Mammalia</taxon>
        <taxon>Eutheria</taxon>
        <taxon>Euarchontoglires</taxon>
        <taxon>Primates</taxon>
        <taxon>Haplorrhini</taxon>
        <taxon>Catarrhini</taxon>
        <taxon>Hominidae</taxon>
        <taxon>Pan</taxon>
    </lineage>
</organism>
<evidence type="ECO:0000313" key="4">
    <source>
        <dbReference type="Proteomes" id="UP000236370"/>
    </source>
</evidence>
<dbReference type="Proteomes" id="UP000236370">
    <property type="component" value="Unassembled WGS sequence"/>
</dbReference>
<feature type="signal peptide" evidence="2">
    <location>
        <begin position="1"/>
        <end position="16"/>
    </location>
</feature>
<dbReference type="EMBL" id="NBAG03000218">
    <property type="protein sequence ID" value="PNI80586.1"/>
    <property type="molecule type" value="Genomic_DNA"/>
</dbReference>